<dbReference type="Proteomes" id="UP000031246">
    <property type="component" value="Unassembled WGS sequence"/>
</dbReference>
<name>A0A0C1FKX2_9SPHI</name>
<evidence type="ECO:0000313" key="3">
    <source>
        <dbReference type="Proteomes" id="UP000031246"/>
    </source>
</evidence>
<dbReference type="EMBL" id="JSYN01000014">
    <property type="protein sequence ID" value="KIA93557.1"/>
    <property type="molecule type" value="Genomic_DNA"/>
</dbReference>
<feature type="chain" id="PRO_5002131827" evidence="1">
    <location>
        <begin position="22"/>
        <end position="132"/>
    </location>
</feature>
<keyword evidence="1" id="KW-0732">Signal</keyword>
<keyword evidence="3" id="KW-1185">Reference proteome</keyword>
<evidence type="ECO:0000256" key="1">
    <source>
        <dbReference type="SAM" id="SignalP"/>
    </source>
</evidence>
<gene>
    <name evidence="2" type="ORF">OC25_12340</name>
</gene>
<comment type="caution">
    <text evidence="2">The sequence shown here is derived from an EMBL/GenBank/DDBJ whole genome shotgun (WGS) entry which is preliminary data.</text>
</comment>
<dbReference type="RefSeq" id="WP_039476470.1">
    <property type="nucleotide sequence ID" value="NZ_JSYN01000014.1"/>
</dbReference>
<evidence type="ECO:0000313" key="2">
    <source>
        <dbReference type="EMBL" id="KIA93557.1"/>
    </source>
</evidence>
<organism evidence="2 3">
    <name type="scientific">Pedobacter kyungheensis</name>
    <dbReference type="NCBI Taxonomy" id="1069985"/>
    <lineage>
        <taxon>Bacteria</taxon>
        <taxon>Pseudomonadati</taxon>
        <taxon>Bacteroidota</taxon>
        <taxon>Sphingobacteriia</taxon>
        <taxon>Sphingobacteriales</taxon>
        <taxon>Sphingobacteriaceae</taxon>
        <taxon>Pedobacter</taxon>
    </lineage>
</organism>
<dbReference type="AlphaFoldDB" id="A0A0C1FKX2"/>
<dbReference type="OrthoDB" id="1099822at2"/>
<feature type="signal peptide" evidence="1">
    <location>
        <begin position="1"/>
        <end position="21"/>
    </location>
</feature>
<protein>
    <submittedName>
        <fullName evidence="2">Uncharacterized protein</fullName>
    </submittedName>
</protein>
<reference evidence="2 3" key="1">
    <citation type="submission" date="2014-10" db="EMBL/GenBank/DDBJ databases">
        <title>Pedobacter Kyungheensis.</title>
        <authorList>
            <person name="Anderson B.M."/>
            <person name="Newman J.D."/>
        </authorList>
    </citation>
    <scope>NUCLEOTIDE SEQUENCE [LARGE SCALE GENOMIC DNA]</scope>
    <source>
        <strain evidence="2 3">KACC 16221</strain>
    </source>
</reference>
<proteinExistence type="predicted"/>
<accession>A0A0C1FKX2</accession>
<sequence length="132" mass="15005">MKRKLLVFCSFLLLLSKIGYAQVITGADRDKHGCIGSAGYTYSQLKKDCIRVFEQKIKLHQVDSTANYKAIAAVIFSADNRKAEVFLASYPESLILIRTLKKGKYIWKKGKFELSNQNGYKLKEAKKLIYSS</sequence>